<evidence type="ECO:0000256" key="1">
    <source>
        <dbReference type="SAM" id="MobiDB-lite"/>
    </source>
</evidence>
<proteinExistence type="predicted"/>
<keyword evidence="3" id="KW-1185">Reference proteome</keyword>
<evidence type="ECO:0000313" key="2">
    <source>
        <dbReference type="EMBL" id="KAJ1358326.1"/>
    </source>
</evidence>
<name>A0AAD5MYZ6_PARTN</name>
<sequence length="153" mass="16728">MSTKSTTDEKKFVVPATNKPAITVGNEQTKDESTEKQNMDTTTTADDAKFVSPVTIKSATIVVDKDQAEHEIAEKQAQAVAAAKKETPIAVRTRRYFNQELHLSSPSDSQLSPCTAKLFGKGGKKMMSGPTTILRSRQQNAMPSKFNDCNDCE</sequence>
<dbReference type="AlphaFoldDB" id="A0AAD5MYZ6"/>
<evidence type="ECO:0000313" key="3">
    <source>
        <dbReference type="Proteomes" id="UP001196413"/>
    </source>
</evidence>
<feature type="region of interest" description="Disordered" evidence="1">
    <location>
        <begin position="1"/>
        <end position="45"/>
    </location>
</feature>
<protein>
    <submittedName>
        <fullName evidence="2">Uncharacterized protein</fullName>
    </submittedName>
</protein>
<feature type="compositionally biased region" description="Basic and acidic residues" evidence="1">
    <location>
        <begin position="28"/>
        <end position="38"/>
    </location>
</feature>
<dbReference type="EMBL" id="JAHQIW010003360">
    <property type="protein sequence ID" value="KAJ1358326.1"/>
    <property type="molecule type" value="Genomic_DNA"/>
</dbReference>
<gene>
    <name evidence="2" type="ORF">KIN20_016733</name>
</gene>
<organism evidence="2 3">
    <name type="scientific">Parelaphostrongylus tenuis</name>
    <name type="common">Meningeal worm</name>
    <dbReference type="NCBI Taxonomy" id="148309"/>
    <lineage>
        <taxon>Eukaryota</taxon>
        <taxon>Metazoa</taxon>
        <taxon>Ecdysozoa</taxon>
        <taxon>Nematoda</taxon>
        <taxon>Chromadorea</taxon>
        <taxon>Rhabditida</taxon>
        <taxon>Rhabditina</taxon>
        <taxon>Rhabditomorpha</taxon>
        <taxon>Strongyloidea</taxon>
        <taxon>Metastrongylidae</taxon>
        <taxon>Parelaphostrongylus</taxon>
    </lineage>
</organism>
<comment type="caution">
    <text evidence="2">The sequence shown here is derived from an EMBL/GenBank/DDBJ whole genome shotgun (WGS) entry which is preliminary data.</text>
</comment>
<reference evidence="2" key="1">
    <citation type="submission" date="2021-06" db="EMBL/GenBank/DDBJ databases">
        <title>Parelaphostrongylus tenuis whole genome reference sequence.</title>
        <authorList>
            <person name="Garwood T.J."/>
            <person name="Larsen P.A."/>
            <person name="Fountain-Jones N.M."/>
            <person name="Garbe J.R."/>
            <person name="Macchietto M.G."/>
            <person name="Kania S.A."/>
            <person name="Gerhold R.W."/>
            <person name="Richards J.E."/>
            <person name="Wolf T.M."/>
        </authorList>
    </citation>
    <scope>NUCLEOTIDE SEQUENCE</scope>
    <source>
        <strain evidence="2">MNPRO001-30</strain>
        <tissue evidence="2">Meninges</tissue>
    </source>
</reference>
<dbReference type="Proteomes" id="UP001196413">
    <property type="component" value="Unassembled WGS sequence"/>
</dbReference>
<accession>A0AAD5MYZ6</accession>
<feature type="compositionally biased region" description="Basic and acidic residues" evidence="1">
    <location>
        <begin position="1"/>
        <end position="12"/>
    </location>
</feature>